<dbReference type="OrthoDB" id="4410938at2"/>
<name>A0A0G3HAH6_9CORY</name>
<keyword evidence="3" id="KW-1185">Reference proteome</keyword>
<reference evidence="3" key="2">
    <citation type="submission" date="2015-05" db="EMBL/GenBank/DDBJ databases">
        <title>Complete genome sequence of Corynebacterium uterequi DSM 45634, isolated from the uterus of a maiden mare.</title>
        <authorList>
            <person name="Ruckert C."/>
            <person name="Albersmeier A."/>
            <person name="Winkler A."/>
            <person name="Tauch A."/>
        </authorList>
    </citation>
    <scope>NUCLEOTIDE SEQUENCE [LARGE SCALE GENOMIC DNA]</scope>
    <source>
        <strain evidence="3">DSM 45634</strain>
    </source>
</reference>
<proteinExistence type="inferred from homology"/>
<sequence length="367" mass="39952">MSGRNDFSDRVFTTVINNAAAAVPGVETITSTWTDIGTRSYPRCDFRVEPEGQTVQVDSYLAVSWPAPVTDVAAQAQRTIQRWLEEMLGYTATQINVTVEQTVPSSRRVSLDDVRTHPHDPELGTIAVTPLVAEVLPATITPTVEVYSPVTTNTVDVYSPETADGIEVYSPETADGIEVYSPETADGIEVYSPETADGIEVYSPETADGVEVYSPETADGIEVYSPETAEPAALVGIVAPEDVTTTSPVVSPTQVWSPAEVPERPLTPVRDPKAPAPVRVDVPRQHPLVPIREPRALTARSIRVPRKTILSVRAPEPLPIYHPQPPREWPLRPISVNELAPTKTVTATPLRVRPVTVAPAKEVRRVR</sequence>
<evidence type="ECO:0000256" key="1">
    <source>
        <dbReference type="ARBA" id="ARBA00005721"/>
    </source>
</evidence>
<dbReference type="Proteomes" id="UP000035548">
    <property type="component" value="Chromosome"/>
</dbReference>
<dbReference type="STRING" id="1072256.CUTER_01590"/>
<evidence type="ECO:0000313" key="2">
    <source>
        <dbReference type="EMBL" id="AKK10334.1"/>
    </source>
</evidence>
<dbReference type="KEGG" id="cut:CUTER_01590"/>
<accession>A0A0G3HAH6</accession>
<dbReference type="PATRIC" id="fig|1072256.5.peg.307"/>
<dbReference type="EMBL" id="CP011546">
    <property type="protein sequence ID" value="AKK10334.1"/>
    <property type="molecule type" value="Genomic_DNA"/>
</dbReference>
<protein>
    <recommendedName>
        <fullName evidence="4">Asp23 family</fullName>
    </recommendedName>
</protein>
<gene>
    <name evidence="2" type="ORF">CUTER_01590</name>
</gene>
<dbReference type="InterPro" id="IPR005531">
    <property type="entry name" value="Asp23"/>
</dbReference>
<dbReference type="RefSeq" id="WP_047258947.1">
    <property type="nucleotide sequence ID" value="NZ_CP011546.1"/>
</dbReference>
<dbReference type="Pfam" id="PF03780">
    <property type="entry name" value="Asp23"/>
    <property type="match status" value="1"/>
</dbReference>
<comment type="similarity">
    <text evidence="1">Belongs to the asp23 family.</text>
</comment>
<reference evidence="2 3" key="1">
    <citation type="journal article" date="2015" name="Genome Announc.">
        <title>Virulence Factor Genes Detected in the Complete Genome Sequence of Corynebacterium uterequi DSM 45634, Isolated from the Uterus of a Maiden Mare.</title>
        <authorList>
            <person name="Ruckert C."/>
            <person name="Kriete M."/>
            <person name="Jaenicke S."/>
            <person name="Winkler A."/>
            <person name="Tauch A."/>
        </authorList>
    </citation>
    <scope>NUCLEOTIDE SEQUENCE [LARGE SCALE GENOMIC DNA]</scope>
    <source>
        <strain evidence="2 3">DSM 45634</strain>
    </source>
</reference>
<evidence type="ECO:0000313" key="3">
    <source>
        <dbReference type="Proteomes" id="UP000035548"/>
    </source>
</evidence>
<dbReference type="AlphaFoldDB" id="A0A0G3HAH6"/>
<evidence type="ECO:0008006" key="4">
    <source>
        <dbReference type="Google" id="ProtNLM"/>
    </source>
</evidence>
<organism evidence="2 3">
    <name type="scientific">Corynebacterium uterequi</name>
    <dbReference type="NCBI Taxonomy" id="1072256"/>
    <lineage>
        <taxon>Bacteria</taxon>
        <taxon>Bacillati</taxon>
        <taxon>Actinomycetota</taxon>
        <taxon>Actinomycetes</taxon>
        <taxon>Mycobacteriales</taxon>
        <taxon>Corynebacteriaceae</taxon>
        <taxon>Corynebacterium</taxon>
    </lineage>
</organism>